<dbReference type="Proteomes" id="UP000887565">
    <property type="component" value="Unplaced"/>
</dbReference>
<name>A0A915JZM0_ROMCU</name>
<reference evidence="2" key="1">
    <citation type="submission" date="2022-11" db="UniProtKB">
        <authorList>
            <consortium name="WormBaseParasite"/>
        </authorList>
    </citation>
    <scope>IDENTIFICATION</scope>
</reference>
<accession>A0A915JZM0</accession>
<proteinExistence type="predicted"/>
<dbReference type="AlphaFoldDB" id="A0A915JZM0"/>
<dbReference type="WBParaSite" id="nRc.2.0.1.t31857-RA">
    <property type="protein sequence ID" value="nRc.2.0.1.t31857-RA"/>
    <property type="gene ID" value="nRc.2.0.1.g31857"/>
</dbReference>
<evidence type="ECO:0000313" key="2">
    <source>
        <dbReference type="WBParaSite" id="nRc.2.0.1.t31857-RA"/>
    </source>
</evidence>
<keyword evidence="1" id="KW-1185">Reference proteome</keyword>
<sequence>NLILDIVKRKISTDTIPLWWNTKESIFHACIQTVNDWIPASFAPLSPLLTPSHARKCMMGCPDILCMSNSAPYQLNSIPKCIKNNVVSLLTGEWFYQPFSILKIKPGCYETLDSTRVYDR</sequence>
<organism evidence="1 2">
    <name type="scientific">Romanomermis culicivorax</name>
    <name type="common">Nematode worm</name>
    <dbReference type="NCBI Taxonomy" id="13658"/>
    <lineage>
        <taxon>Eukaryota</taxon>
        <taxon>Metazoa</taxon>
        <taxon>Ecdysozoa</taxon>
        <taxon>Nematoda</taxon>
        <taxon>Enoplea</taxon>
        <taxon>Dorylaimia</taxon>
        <taxon>Mermithida</taxon>
        <taxon>Mermithoidea</taxon>
        <taxon>Mermithidae</taxon>
        <taxon>Romanomermis</taxon>
    </lineage>
</organism>
<evidence type="ECO:0000313" key="1">
    <source>
        <dbReference type="Proteomes" id="UP000887565"/>
    </source>
</evidence>
<protein>
    <submittedName>
        <fullName evidence="2">Uncharacterized protein</fullName>
    </submittedName>
</protein>